<gene>
    <name evidence="7" type="ORF">A3860_38085</name>
</gene>
<keyword evidence="4" id="KW-0547">Nucleotide-binding</keyword>
<dbReference type="InterPro" id="IPR051813">
    <property type="entry name" value="HepT_RNase_toxin"/>
</dbReference>
<name>A0A1V9FLT0_9BACT</name>
<dbReference type="RefSeq" id="WP_081154830.1">
    <property type="nucleotide sequence ID" value="NZ_LVYD01000083.1"/>
</dbReference>
<comment type="caution">
    <text evidence="7">The sequence shown here is derived from an EMBL/GenBank/DDBJ whole genome shotgun (WGS) entry which is preliminary data.</text>
</comment>
<dbReference type="STRING" id="1703345.A3860_38085"/>
<keyword evidence="2" id="KW-1277">Toxin-antitoxin system</keyword>
<dbReference type="InterPro" id="IPR008201">
    <property type="entry name" value="HepT-like"/>
</dbReference>
<dbReference type="GO" id="GO:0004540">
    <property type="term" value="F:RNA nuclease activity"/>
    <property type="evidence" value="ECO:0007669"/>
    <property type="project" value="InterPro"/>
</dbReference>
<sequence>MKGLITDKTRVIHIIEAITEIEKYLNGVSYDDFLANSEKRFATVKQIEIVGEACNALTPEFKERHPEIEWKPIRGFRNISIHEYFAVNFHIVWEIAQNDLPVLKQQFQDALLKFPE</sequence>
<evidence type="ECO:0000256" key="1">
    <source>
        <dbReference type="ARBA" id="ARBA00022553"/>
    </source>
</evidence>
<evidence type="ECO:0000256" key="2">
    <source>
        <dbReference type="ARBA" id="ARBA00022649"/>
    </source>
</evidence>
<evidence type="ECO:0000256" key="3">
    <source>
        <dbReference type="ARBA" id="ARBA00022722"/>
    </source>
</evidence>
<dbReference type="Proteomes" id="UP000192796">
    <property type="component" value="Unassembled WGS sequence"/>
</dbReference>
<dbReference type="GO" id="GO:0016787">
    <property type="term" value="F:hydrolase activity"/>
    <property type="evidence" value="ECO:0007669"/>
    <property type="project" value="UniProtKB-KW"/>
</dbReference>
<evidence type="ECO:0000313" key="8">
    <source>
        <dbReference type="Proteomes" id="UP000192796"/>
    </source>
</evidence>
<dbReference type="GO" id="GO:0110001">
    <property type="term" value="C:toxin-antitoxin complex"/>
    <property type="evidence" value="ECO:0007669"/>
    <property type="project" value="InterPro"/>
</dbReference>
<reference evidence="7 8" key="1">
    <citation type="submission" date="2016-03" db="EMBL/GenBank/DDBJ databases">
        <title>Niastella vici sp. nov., isolated from farmland soil.</title>
        <authorList>
            <person name="Chen L."/>
            <person name="Wang D."/>
            <person name="Yang S."/>
            <person name="Wang G."/>
        </authorList>
    </citation>
    <scope>NUCLEOTIDE SEQUENCE [LARGE SCALE GENOMIC DNA]</scope>
    <source>
        <strain evidence="7 8">DJ57</strain>
    </source>
</reference>
<dbReference type="Gene3D" id="1.20.120.580">
    <property type="entry name" value="bsu32300-like"/>
    <property type="match status" value="1"/>
</dbReference>
<dbReference type="InterPro" id="IPR037038">
    <property type="entry name" value="HepT-like_sf"/>
</dbReference>
<dbReference type="GO" id="GO:0000166">
    <property type="term" value="F:nucleotide binding"/>
    <property type="evidence" value="ECO:0007669"/>
    <property type="project" value="UniProtKB-KW"/>
</dbReference>
<evidence type="ECO:0000256" key="6">
    <source>
        <dbReference type="ARBA" id="ARBA00024207"/>
    </source>
</evidence>
<dbReference type="AlphaFoldDB" id="A0A1V9FLT0"/>
<dbReference type="EMBL" id="LVYD01000083">
    <property type="protein sequence ID" value="OQP59267.1"/>
    <property type="molecule type" value="Genomic_DNA"/>
</dbReference>
<proteinExistence type="inferred from homology"/>
<evidence type="ECO:0000256" key="4">
    <source>
        <dbReference type="ARBA" id="ARBA00022741"/>
    </source>
</evidence>
<protein>
    <recommendedName>
        <fullName evidence="9">DUF86 domain-containing protein</fullName>
    </recommendedName>
</protein>
<dbReference type="Pfam" id="PF01934">
    <property type="entry name" value="HepT-like"/>
    <property type="match status" value="1"/>
</dbReference>
<dbReference type="PANTHER" id="PTHR34139">
    <property type="entry name" value="UPF0331 PROTEIN MJ0127"/>
    <property type="match status" value="1"/>
</dbReference>
<comment type="similarity">
    <text evidence="6">Belongs to the HepT RNase toxin family.</text>
</comment>
<evidence type="ECO:0000313" key="7">
    <source>
        <dbReference type="EMBL" id="OQP59267.1"/>
    </source>
</evidence>
<dbReference type="OrthoDB" id="955324at2"/>
<evidence type="ECO:0000256" key="5">
    <source>
        <dbReference type="ARBA" id="ARBA00022801"/>
    </source>
</evidence>
<keyword evidence="8" id="KW-1185">Reference proteome</keyword>
<keyword evidence="5" id="KW-0378">Hydrolase</keyword>
<dbReference type="PANTHER" id="PTHR34139:SF1">
    <property type="entry name" value="RNASE MJ1380-RELATED"/>
    <property type="match status" value="1"/>
</dbReference>
<keyword evidence="1" id="KW-0597">Phosphoprotein</keyword>
<accession>A0A1V9FLT0</accession>
<evidence type="ECO:0008006" key="9">
    <source>
        <dbReference type="Google" id="ProtNLM"/>
    </source>
</evidence>
<organism evidence="7 8">
    <name type="scientific">Niastella vici</name>
    <dbReference type="NCBI Taxonomy" id="1703345"/>
    <lineage>
        <taxon>Bacteria</taxon>
        <taxon>Pseudomonadati</taxon>
        <taxon>Bacteroidota</taxon>
        <taxon>Chitinophagia</taxon>
        <taxon>Chitinophagales</taxon>
        <taxon>Chitinophagaceae</taxon>
        <taxon>Niastella</taxon>
    </lineage>
</organism>
<keyword evidence="3" id="KW-0540">Nuclease</keyword>